<organism evidence="1 2">
    <name type="scientific">Kaistia dalseonensis</name>
    <dbReference type="NCBI Taxonomy" id="410840"/>
    <lineage>
        <taxon>Bacteria</taxon>
        <taxon>Pseudomonadati</taxon>
        <taxon>Pseudomonadota</taxon>
        <taxon>Alphaproteobacteria</taxon>
        <taxon>Hyphomicrobiales</taxon>
        <taxon>Kaistiaceae</taxon>
        <taxon>Kaistia</taxon>
    </lineage>
</organism>
<proteinExistence type="predicted"/>
<dbReference type="Gene3D" id="3.30.1330.40">
    <property type="entry name" value="RutC-like"/>
    <property type="match status" value="1"/>
</dbReference>
<name>A0ABU0H3M0_9HYPH</name>
<keyword evidence="2" id="KW-1185">Reference proteome</keyword>
<dbReference type="PANTHER" id="PTHR43857">
    <property type="entry name" value="BLR7761 PROTEIN"/>
    <property type="match status" value="1"/>
</dbReference>
<dbReference type="PANTHER" id="PTHR43857:SF1">
    <property type="entry name" value="YJGH FAMILY PROTEIN"/>
    <property type="match status" value="1"/>
</dbReference>
<comment type="caution">
    <text evidence="1">The sequence shown here is derived from an EMBL/GenBank/DDBJ whole genome shotgun (WGS) entry which is preliminary data.</text>
</comment>
<dbReference type="Pfam" id="PF01042">
    <property type="entry name" value="Ribonuc_L-PSP"/>
    <property type="match status" value="1"/>
</dbReference>
<accession>A0ABU0H3M0</accession>
<sequence>MAGTTGYDYSTMVMPSSVEEQARNTMVTIEKALAEAGFALSDVVRVHYYLTDAALVDAVFSVVGAFFAEIRPAATMVICDLVDPEIKVEIEVTALKG</sequence>
<dbReference type="InterPro" id="IPR035959">
    <property type="entry name" value="RutC-like_sf"/>
</dbReference>
<evidence type="ECO:0000313" key="1">
    <source>
        <dbReference type="EMBL" id="MDQ0436896.1"/>
    </source>
</evidence>
<gene>
    <name evidence="1" type="ORF">QO014_001281</name>
</gene>
<dbReference type="EMBL" id="JAUSVO010000002">
    <property type="protein sequence ID" value="MDQ0436896.1"/>
    <property type="molecule type" value="Genomic_DNA"/>
</dbReference>
<dbReference type="SUPFAM" id="SSF55298">
    <property type="entry name" value="YjgF-like"/>
    <property type="match status" value="1"/>
</dbReference>
<evidence type="ECO:0000313" key="2">
    <source>
        <dbReference type="Proteomes" id="UP001241603"/>
    </source>
</evidence>
<reference evidence="1 2" key="1">
    <citation type="submission" date="2023-07" db="EMBL/GenBank/DDBJ databases">
        <title>Genomic Encyclopedia of Type Strains, Phase IV (KMG-IV): sequencing the most valuable type-strain genomes for metagenomic binning, comparative biology and taxonomic classification.</title>
        <authorList>
            <person name="Goeker M."/>
        </authorList>
    </citation>
    <scope>NUCLEOTIDE SEQUENCE [LARGE SCALE GENOMIC DNA]</scope>
    <source>
        <strain evidence="1 2">B6-8</strain>
    </source>
</reference>
<dbReference type="Proteomes" id="UP001241603">
    <property type="component" value="Unassembled WGS sequence"/>
</dbReference>
<protein>
    <submittedName>
        <fullName evidence="1">Enamine deaminase RidA (YjgF/YER057c/UK114 family)</fullName>
    </submittedName>
</protein>
<dbReference type="InterPro" id="IPR006175">
    <property type="entry name" value="YjgF/YER057c/UK114"/>
</dbReference>